<gene>
    <name evidence="1" type="ORF">CHA01nite_38860</name>
</gene>
<protein>
    <submittedName>
        <fullName evidence="1">Uncharacterized protein</fullName>
    </submittedName>
</protein>
<name>A0A511YSI8_9FLAO</name>
<keyword evidence="2" id="KW-1185">Reference proteome</keyword>
<accession>A0A511YSI8</accession>
<dbReference type="Proteomes" id="UP000321863">
    <property type="component" value="Unassembled WGS sequence"/>
</dbReference>
<reference evidence="1 2" key="1">
    <citation type="submission" date="2019-07" db="EMBL/GenBank/DDBJ databases">
        <title>Whole genome shotgun sequence of Chryseobacterium hagamense NBRC 105253.</title>
        <authorList>
            <person name="Hosoyama A."/>
            <person name="Uohara A."/>
            <person name="Ohji S."/>
            <person name="Ichikawa N."/>
        </authorList>
    </citation>
    <scope>NUCLEOTIDE SEQUENCE [LARGE SCALE GENOMIC DNA]</scope>
    <source>
        <strain evidence="1 2">NBRC 105253</strain>
    </source>
</reference>
<evidence type="ECO:0000313" key="1">
    <source>
        <dbReference type="EMBL" id="GEN78146.1"/>
    </source>
</evidence>
<proteinExistence type="predicted"/>
<dbReference type="EMBL" id="BJYJ01000050">
    <property type="protein sequence ID" value="GEN78146.1"/>
    <property type="molecule type" value="Genomic_DNA"/>
</dbReference>
<comment type="caution">
    <text evidence="1">The sequence shown here is derived from an EMBL/GenBank/DDBJ whole genome shotgun (WGS) entry which is preliminary data.</text>
</comment>
<evidence type="ECO:0000313" key="2">
    <source>
        <dbReference type="Proteomes" id="UP000321863"/>
    </source>
</evidence>
<dbReference type="AlphaFoldDB" id="A0A511YSI8"/>
<organism evidence="1 2">
    <name type="scientific">Chryseobacterium hagamense</name>
    <dbReference type="NCBI Taxonomy" id="395935"/>
    <lineage>
        <taxon>Bacteria</taxon>
        <taxon>Pseudomonadati</taxon>
        <taxon>Bacteroidota</taxon>
        <taxon>Flavobacteriia</taxon>
        <taxon>Flavobacteriales</taxon>
        <taxon>Weeksellaceae</taxon>
        <taxon>Chryseobacterium group</taxon>
        <taxon>Chryseobacterium</taxon>
    </lineage>
</organism>
<sequence>MPEAMPYFNHKSIETEVIQIGDENCGNVVDVLVEYLKNRKITIS</sequence>